<keyword evidence="3" id="KW-1185">Reference proteome</keyword>
<accession>A0A4Y2VQK1</accession>
<dbReference type="AlphaFoldDB" id="A0A4Y2VQK1"/>
<sequence length="72" mass="8259">VWLNALTAADAPVNDWMLWESMNMYKKYDPGVARAALLTFSRRLWYLTGEAVTFSLFSKKVSDSEKKKISIP</sequence>
<protein>
    <submittedName>
        <fullName evidence="1">Uncharacterized protein</fullName>
    </submittedName>
</protein>
<evidence type="ECO:0000313" key="2">
    <source>
        <dbReference type="EMBL" id="GBO26018.1"/>
    </source>
</evidence>
<evidence type="ECO:0000313" key="1">
    <source>
        <dbReference type="EMBL" id="GBO26017.1"/>
    </source>
</evidence>
<dbReference type="EMBL" id="BGPR01049024">
    <property type="protein sequence ID" value="GBO26018.1"/>
    <property type="molecule type" value="Genomic_DNA"/>
</dbReference>
<name>A0A4Y2VQK1_ARAVE</name>
<comment type="caution">
    <text evidence="1">The sequence shown here is derived from an EMBL/GenBank/DDBJ whole genome shotgun (WGS) entry which is preliminary data.</text>
</comment>
<evidence type="ECO:0000313" key="3">
    <source>
        <dbReference type="Proteomes" id="UP000499080"/>
    </source>
</evidence>
<reference evidence="1 3" key="1">
    <citation type="journal article" date="2019" name="Sci. Rep.">
        <title>Orb-weaving spider Araneus ventricosus genome elucidates the spidroin gene catalogue.</title>
        <authorList>
            <person name="Kono N."/>
            <person name="Nakamura H."/>
            <person name="Ohtoshi R."/>
            <person name="Moran D.A.P."/>
            <person name="Shinohara A."/>
            <person name="Yoshida Y."/>
            <person name="Fujiwara M."/>
            <person name="Mori M."/>
            <person name="Tomita M."/>
            <person name="Arakawa K."/>
        </authorList>
    </citation>
    <scope>NUCLEOTIDE SEQUENCE [LARGE SCALE GENOMIC DNA]</scope>
</reference>
<proteinExistence type="predicted"/>
<dbReference type="Proteomes" id="UP000499080">
    <property type="component" value="Unassembled WGS sequence"/>
</dbReference>
<organism evidence="1 3">
    <name type="scientific">Araneus ventricosus</name>
    <name type="common">Orbweaver spider</name>
    <name type="synonym">Epeira ventricosa</name>
    <dbReference type="NCBI Taxonomy" id="182803"/>
    <lineage>
        <taxon>Eukaryota</taxon>
        <taxon>Metazoa</taxon>
        <taxon>Ecdysozoa</taxon>
        <taxon>Arthropoda</taxon>
        <taxon>Chelicerata</taxon>
        <taxon>Arachnida</taxon>
        <taxon>Araneae</taxon>
        <taxon>Araneomorphae</taxon>
        <taxon>Entelegynae</taxon>
        <taxon>Araneoidea</taxon>
        <taxon>Araneidae</taxon>
        <taxon>Araneus</taxon>
    </lineage>
</organism>
<gene>
    <name evidence="1" type="ORF">AVEN_102879_1</name>
    <name evidence="2" type="ORF">AVEN_25215_1</name>
</gene>
<feature type="non-terminal residue" evidence="1">
    <location>
        <position position="1"/>
    </location>
</feature>
<dbReference type="EMBL" id="BGPR01049023">
    <property type="protein sequence ID" value="GBO26017.1"/>
    <property type="molecule type" value="Genomic_DNA"/>
</dbReference>
<dbReference type="OrthoDB" id="6629168at2759"/>